<evidence type="ECO:0000256" key="1">
    <source>
        <dbReference type="SAM" id="MobiDB-lite"/>
    </source>
</evidence>
<evidence type="ECO:0000256" key="2">
    <source>
        <dbReference type="SAM" id="Phobius"/>
    </source>
</evidence>
<dbReference type="AlphaFoldDB" id="A0A8H5G5G7"/>
<feature type="region of interest" description="Disordered" evidence="1">
    <location>
        <begin position="354"/>
        <end position="377"/>
    </location>
</feature>
<feature type="transmembrane region" description="Helical" evidence="2">
    <location>
        <begin position="52"/>
        <end position="70"/>
    </location>
</feature>
<gene>
    <name evidence="3" type="ORF">D9758_007659</name>
</gene>
<feature type="transmembrane region" description="Helical" evidence="2">
    <location>
        <begin position="137"/>
        <end position="157"/>
    </location>
</feature>
<comment type="caution">
    <text evidence="3">The sequence shown here is derived from an EMBL/GenBank/DDBJ whole genome shotgun (WGS) entry which is preliminary data.</text>
</comment>
<name>A0A8H5G5G7_9AGAR</name>
<keyword evidence="2" id="KW-1133">Transmembrane helix</keyword>
<evidence type="ECO:0000313" key="3">
    <source>
        <dbReference type="EMBL" id="KAF5358622.1"/>
    </source>
</evidence>
<reference evidence="3 4" key="1">
    <citation type="journal article" date="2020" name="ISME J.">
        <title>Uncovering the hidden diversity of litter-decomposition mechanisms in mushroom-forming fungi.</title>
        <authorList>
            <person name="Floudas D."/>
            <person name="Bentzer J."/>
            <person name="Ahren D."/>
            <person name="Johansson T."/>
            <person name="Persson P."/>
            <person name="Tunlid A."/>
        </authorList>
    </citation>
    <scope>NUCLEOTIDE SEQUENCE [LARGE SCALE GENOMIC DNA]</scope>
    <source>
        <strain evidence="3 4">CBS 291.85</strain>
    </source>
</reference>
<keyword evidence="2" id="KW-0812">Transmembrane</keyword>
<dbReference type="EMBL" id="JAACJM010000049">
    <property type="protein sequence ID" value="KAF5358622.1"/>
    <property type="molecule type" value="Genomic_DNA"/>
</dbReference>
<dbReference type="OrthoDB" id="3250682at2759"/>
<feature type="transmembrane region" description="Helical" evidence="2">
    <location>
        <begin position="278"/>
        <end position="299"/>
    </location>
</feature>
<sequence length="377" mass="42006">MAVQQITLAQAELIGLIVHTCLFGIYIVLFVRTLPFDLGDRSSLRFRDTNKVLFTANCLLFALIFAHWVVQIHRSQKAFIKTAGEPLIEGTIDPATAFYAFPADPLNLLKEALYLTQTFVGDCTMIYRLWVVYNKNFYITILPIMIMIVYLVSAIAVDIALGLTKPGEDIFISTAGRWAIMVFCTTVATNILTTSLIIYRVYTIQKRVHGGRGGNVLSVLHIMIESAFLYTSVSVYLKTRSLVKTPRPRNSPNFYVPSSFHRITAILTLIGYSSKMTWQFITIDMISPIIGISFTLIAVRVNRHNSISDSTAQHSSNVVRITGRGPENRREEIGLGSLGGGGLSVSVSQQITKHSDVSRESIDLDKDVEEQGKTRAF</sequence>
<protein>
    <submittedName>
        <fullName evidence="3">Uncharacterized protein</fullName>
    </submittedName>
</protein>
<feature type="transmembrane region" description="Helical" evidence="2">
    <location>
        <begin position="214"/>
        <end position="233"/>
    </location>
</feature>
<accession>A0A8H5G5G7</accession>
<keyword evidence="4" id="KW-1185">Reference proteome</keyword>
<feature type="transmembrane region" description="Helical" evidence="2">
    <location>
        <begin position="13"/>
        <end position="31"/>
    </location>
</feature>
<keyword evidence="2" id="KW-0472">Membrane</keyword>
<feature type="transmembrane region" description="Helical" evidence="2">
    <location>
        <begin position="178"/>
        <end position="202"/>
    </location>
</feature>
<evidence type="ECO:0000313" key="4">
    <source>
        <dbReference type="Proteomes" id="UP000559256"/>
    </source>
</evidence>
<proteinExistence type="predicted"/>
<dbReference type="Proteomes" id="UP000559256">
    <property type="component" value="Unassembled WGS sequence"/>
</dbReference>
<organism evidence="3 4">
    <name type="scientific">Tetrapyrgos nigripes</name>
    <dbReference type="NCBI Taxonomy" id="182062"/>
    <lineage>
        <taxon>Eukaryota</taxon>
        <taxon>Fungi</taxon>
        <taxon>Dikarya</taxon>
        <taxon>Basidiomycota</taxon>
        <taxon>Agaricomycotina</taxon>
        <taxon>Agaricomycetes</taxon>
        <taxon>Agaricomycetidae</taxon>
        <taxon>Agaricales</taxon>
        <taxon>Marasmiineae</taxon>
        <taxon>Marasmiaceae</taxon>
        <taxon>Tetrapyrgos</taxon>
    </lineage>
</organism>